<dbReference type="InterPro" id="IPR013154">
    <property type="entry name" value="ADH-like_N"/>
</dbReference>
<dbReference type="PANTHER" id="PTHR48106:SF13">
    <property type="entry name" value="QUINONE OXIDOREDUCTASE-RELATED"/>
    <property type="match status" value="1"/>
</dbReference>
<keyword evidence="2" id="KW-0560">Oxidoreductase</keyword>
<dbReference type="GO" id="GO:0005829">
    <property type="term" value="C:cytosol"/>
    <property type="evidence" value="ECO:0007669"/>
    <property type="project" value="TreeGrafter"/>
</dbReference>
<gene>
    <name evidence="4" type="ORF">FB566_5119</name>
</gene>
<dbReference type="GO" id="GO:0035925">
    <property type="term" value="F:mRNA 3'-UTR AU-rich region binding"/>
    <property type="evidence" value="ECO:0007669"/>
    <property type="project" value="TreeGrafter"/>
</dbReference>
<dbReference type="Gene3D" id="3.40.50.720">
    <property type="entry name" value="NAD(P)-binding Rossmann-like Domain"/>
    <property type="match status" value="1"/>
</dbReference>
<evidence type="ECO:0000256" key="1">
    <source>
        <dbReference type="ARBA" id="ARBA00022857"/>
    </source>
</evidence>
<dbReference type="Gene3D" id="3.90.180.10">
    <property type="entry name" value="Medium-chain alcohol dehydrogenases, catalytic domain"/>
    <property type="match status" value="1"/>
</dbReference>
<dbReference type="GO" id="GO:0008270">
    <property type="term" value="F:zinc ion binding"/>
    <property type="evidence" value="ECO:0007669"/>
    <property type="project" value="InterPro"/>
</dbReference>
<sequence length="319" mass="32958">MKAIVVTEHGGPEVLAGAEAATPTPGAGEVLVDVSAAGVNYIDVYHRTGLYPIEPPFTPGLEGAGTVAELGEGVTEYAVGDQVAWSQVPGSYASQVVAPVAALLPVPSDVPPTVAAAVLLQGLTAEYLSSSTHPVAAGDEVLIHAGAGGVGLLLTQLVKHRGGRVIATVSSEDKAELSKEAGADEVIGYEGFADRVRELTGGRGVDVVYDGVGKATFEGGLASLRPRGLMALFGQASGPVPPMDPQTLAKHGSLYLTRPIGAHYLGPKEFRRRADGLFSLISSGELSVRIGGEYDLDRARLAHEDLEARRTTGKLLLVP</sequence>
<dbReference type="Proteomes" id="UP000317043">
    <property type="component" value="Unassembled WGS sequence"/>
</dbReference>
<keyword evidence="1" id="KW-0521">NADP</keyword>
<dbReference type="Pfam" id="PF00107">
    <property type="entry name" value="ADH_zinc_N"/>
    <property type="match status" value="1"/>
</dbReference>
<evidence type="ECO:0000256" key="2">
    <source>
        <dbReference type="ARBA" id="ARBA00023002"/>
    </source>
</evidence>
<feature type="domain" description="Enoyl reductase (ER)" evidence="3">
    <location>
        <begin position="10"/>
        <end position="317"/>
    </location>
</feature>
<evidence type="ECO:0000313" key="5">
    <source>
        <dbReference type="Proteomes" id="UP000317043"/>
    </source>
</evidence>
<reference evidence="4 5" key="1">
    <citation type="submission" date="2019-06" db="EMBL/GenBank/DDBJ databases">
        <title>Sequencing the genomes of 1000 actinobacteria strains.</title>
        <authorList>
            <person name="Klenk H.-P."/>
        </authorList>
    </citation>
    <scope>NUCLEOTIDE SEQUENCE [LARGE SCALE GENOMIC DNA]</scope>
    <source>
        <strain evidence="4 5">DSM 45928</strain>
    </source>
</reference>
<dbReference type="CDD" id="cd05286">
    <property type="entry name" value="QOR2"/>
    <property type="match status" value="1"/>
</dbReference>
<dbReference type="InterPro" id="IPR020843">
    <property type="entry name" value="ER"/>
</dbReference>
<dbReference type="PANTHER" id="PTHR48106">
    <property type="entry name" value="QUINONE OXIDOREDUCTASE PIG3-RELATED"/>
    <property type="match status" value="1"/>
</dbReference>
<dbReference type="EMBL" id="VFOW01000001">
    <property type="protein sequence ID" value="TQL79510.1"/>
    <property type="molecule type" value="Genomic_DNA"/>
</dbReference>
<proteinExistence type="predicted"/>
<dbReference type="FunCoup" id="A0A543B406">
    <property type="interactions" value="286"/>
</dbReference>
<evidence type="ECO:0000313" key="4">
    <source>
        <dbReference type="EMBL" id="TQL79510.1"/>
    </source>
</evidence>
<protein>
    <submittedName>
        <fullName evidence="4">NADPH2:quinone reductase</fullName>
    </submittedName>
</protein>
<dbReference type="InterPro" id="IPR011032">
    <property type="entry name" value="GroES-like_sf"/>
</dbReference>
<dbReference type="OrthoDB" id="9780520at2"/>
<accession>A0A543B406</accession>
<dbReference type="GO" id="GO:0070402">
    <property type="term" value="F:NADPH binding"/>
    <property type="evidence" value="ECO:0007669"/>
    <property type="project" value="TreeGrafter"/>
</dbReference>
<dbReference type="Pfam" id="PF08240">
    <property type="entry name" value="ADH_N"/>
    <property type="match status" value="1"/>
</dbReference>
<dbReference type="InterPro" id="IPR013149">
    <property type="entry name" value="ADH-like_C"/>
</dbReference>
<name>A0A543B406_9ACTN</name>
<dbReference type="InterPro" id="IPR002364">
    <property type="entry name" value="Quin_OxRdtase/zeta-crystal_CS"/>
</dbReference>
<comment type="caution">
    <text evidence="4">The sequence shown here is derived from an EMBL/GenBank/DDBJ whole genome shotgun (WGS) entry which is preliminary data.</text>
</comment>
<organism evidence="4 5">
    <name type="scientific">Stackebrandtia endophytica</name>
    <dbReference type="NCBI Taxonomy" id="1496996"/>
    <lineage>
        <taxon>Bacteria</taxon>
        <taxon>Bacillati</taxon>
        <taxon>Actinomycetota</taxon>
        <taxon>Actinomycetes</taxon>
        <taxon>Glycomycetales</taxon>
        <taxon>Glycomycetaceae</taxon>
        <taxon>Stackebrandtia</taxon>
    </lineage>
</organism>
<dbReference type="InterPro" id="IPR047618">
    <property type="entry name" value="QOR-like"/>
</dbReference>
<dbReference type="GO" id="GO:0003960">
    <property type="term" value="F:quinone reductase (NADPH) activity"/>
    <property type="evidence" value="ECO:0007669"/>
    <property type="project" value="InterPro"/>
</dbReference>
<dbReference type="PROSITE" id="PS01162">
    <property type="entry name" value="QOR_ZETA_CRYSTAL"/>
    <property type="match status" value="1"/>
</dbReference>
<dbReference type="InParanoid" id="A0A543B406"/>
<dbReference type="FunFam" id="3.40.50.720:FF:000053">
    <property type="entry name" value="Quinone oxidoreductase 1"/>
    <property type="match status" value="1"/>
</dbReference>
<dbReference type="AlphaFoldDB" id="A0A543B406"/>
<dbReference type="SMART" id="SM00829">
    <property type="entry name" value="PKS_ER"/>
    <property type="match status" value="1"/>
</dbReference>
<dbReference type="InterPro" id="IPR036291">
    <property type="entry name" value="NAD(P)-bd_dom_sf"/>
</dbReference>
<dbReference type="SUPFAM" id="SSF50129">
    <property type="entry name" value="GroES-like"/>
    <property type="match status" value="1"/>
</dbReference>
<evidence type="ECO:0000259" key="3">
    <source>
        <dbReference type="SMART" id="SM00829"/>
    </source>
</evidence>
<dbReference type="SUPFAM" id="SSF51735">
    <property type="entry name" value="NAD(P)-binding Rossmann-fold domains"/>
    <property type="match status" value="1"/>
</dbReference>
<dbReference type="RefSeq" id="WP_142044875.1">
    <property type="nucleotide sequence ID" value="NZ_JBHTGS010000002.1"/>
</dbReference>
<keyword evidence="5" id="KW-1185">Reference proteome</keyword>